<accession>A0A953T5S0</accession>
<keyword evidence="2" id="KW-0812">Transmembrane</keyword>
<protein>
    <submittedName>
        <fullName evidence="3">Uncharacterized protein</fullName>
    </submittedName>
</protein>
<evidence type="ECO:0000313" key="4">
    <source>
        <dbReference type="Proteomes" id="UP000739565"/>
    </source>
</evidence>
<dbReference type="SUPFAM" id="SSF47162">
    <property type="entry name" value="Apolipoprotein"/>
    <property type="match status" value="1"/>
</dbReference>
<sequence length="100" mass="11668">MLTPKAVEQNTKAYERLEATMAQLCQAVTDLRVQMVQGQAELRTEIDSVRTELHKEIAQTREDLHKYFDRKFMWLITTYCGSLFTLLGFLAKYLIDSYAK</sequence>
<dbReference type="RefSeq" id="WP_259661632.1">
    <property type="nucleotide sequence ID" value="NZ_JAHXRI010000010.1"/>
</dbReference>
<gene>
    <name evidence="3" type="ORF">KZZ10_11215</name>
</gene>
<keyword evidence="1" id="KW-0175">Coiled coil</keyword>
<proteinExistence type="predicted"/>
<comment type="caution">
    <text evidence="3">The sequence shown here is derived from an EMBL/GenBank/DDBJ whole genome shotgun (WGS) entry which is preliminary data.</text>
</comment>
<feature type="coiled-coil region" evidence="1">
    <location>
        <begin position="7"/>
        <end position="34"/>
    </location>
</feature>
<name>A0A953T5S0_9BURK</name>
<reference evidence="3" key="1">
    <citation type="submission" date="2021-07" db="EMBL/GenBank/DDBJ databases">
        <title>New genus and species of the family Alcaligenaceae.</title>
        <authorList>
            <person name="Hahn M.W."/>
        </authorList>
    </citation>
    <scope>NUCLEOTIDE SEQUENCE</scope>
    <source>
        <strain evidence="3">LF4-65</strain>
    </source>
</reference>
<feature type="transmembrane region" description="Helical" evidence="2">
    <location>
        <begin position="72"/>
        <end position="95"/>
    </location>
</feature>
<keyword evidence="4" id="KW-1185">Reference proteome</keyword>
<keyword evidence="2" id="KW-1133">Transmembrane helix</keyword>
<keyword evidence="2" id="KW-0472">Membrane</keyword>
<evidence type="ECO:0000313" key="3">
    <source>
        <dbReference type="EMBL" id="MBZ1351217.1"/>
    </source>
</evidence>
<evidence type="ECO:0000256" key="2">
    <source>
        <dbReference type="SAM" id="Phobius"/>
    </source>
</evidence>
<organism evidence="3 4">
    <name type="scientific">Zwartia hollandica</name>
    <dbReference type="NCBI Taxonomy" id="324606"/>
    <lineage>
        <taxon>Bacteria</taxon>
        <taxon>Pseudomonadati</taxon>
        <taxon>Pseudomonadota</taxon>
        <taxon>Betaproteobacteria</taxon>
        <taxon>Burkholderiales</taxon>
        <taxon>Alcaligenaceae</taxon>
        <taxon>Zwartia</taxon>
    </lineage>
</organism>
<dbReference type="AlphaFoldDB" id="A0A953T5S0"/>
<dbReference type="EMBL" id="JAHXRI010000010">
    <property type="protein sequence ID" value="MBZ1351217.1"/>
    <property type="molecule type" value="Genomic_DNA"/>
</dbReference>
<evidence type="ECO:0000256" key="1">
    <source>
        <dbReference type="SAM" id="Coils"/>
    </source>
</evidence>
<dbReference type="Proteomes" id="UP000739565">
    <property type="component" value="Unassembled WGS sequence"/>
</dbReference>